<dbReference type="EC" id="2.3.1.225" evidence="10"/>
<evidence type="ECO:0000256" key="7">
    <source>
        <dbReference type="ARBA" id="ARBA00023288"/>
    </source>
</evidence>
<dbReference type="InterPro" id="IPR039859">
    <property type="entry name" value="PFA4/ZDH16/20/ERF2-like"/>
</dbReference>
<evidence type="ECO:0000256" key="6">
    <source>
        <dbReference type="ARBA" id="ARBA00023139"/>
    </source>
</evidence>
<evidence type="ECO:0000313" key="12">
    <source>
        <dbReference type="EMBL" id="KIY48136.1"/>
    </source>
</evidence>
<feature type="transmembrane region" description="Helical" evidence="10">
    <location>
        <begin position="159"/>
        <end position="183"/>
    </location>
</feature>
<comment type="domain">
    <text evidence="10">The DHHC domain is required for palmitoyltransferase activity.</text>
</comment>
<comment type="catalytic activity">
    <reaction evidence="9 10">
        <text>L-cysteinyl-[protein] + hexadecanoyl-CoA = S-hexadecanoyl-L-cysteinyl-[protein] + CoA</text>
        <dbReference type="Rhea" id="RHEA:36683"/>
        <dbReference type="Rhea" id="RHEA-COMP:10131"/>
        <dbReference type="Rhea" id="RHEA-COMP:11032"/>
        <dbReference type="ChEBI" id="CHEBI:29950"/>
        <dbReference type="ChEBI" id="CHEBI:57287"/>
        <dbReference type="ChEBI" id="CHEBI:57379"/>
        <dbReference type="ChEBI" id="CHEBI:74151"/>
        <dbReference type="EC" id="2.3.1.225"/>
    </reaction>
</comment>
<feature type="transmembrane region" description="Helical" evidence="10">
    <location>
        <begin position="12"/>
        <end position="32"/>
    </location>
</feature>
<comment type="similarity">
    <text evidence="10">Belongs to the DHHC palmitoyltransferase family.</text>
</comment>
<dbReference type="EMBL" id="KN881856">
    <property type="protein sequence ID" value="KIY48136.1"/>
    <property type="molecule type" value="Genomic_DNA"/>
</dbReference>
<evidence type="ECO:0000256" key="5">
    <source>
        <dbReference type="ARBA" id="ARBA00023136"/>
    </source>
</evidence>
<keyword evidence="7" id="KW-0449">Lipoprotein</keyword>
<keyword evidence="13" id="KW-1185">Reference proteome</keyword>
<evidence type="ECO:0000313" key="13">
    <source>
        <dbReference type="Proteomes" id="UP000054144"/>
    </source>
</evidence>
<feature type="transmembrane region" description="Helical" evidence="10">
    <location>
        <begin position="111"/>
        <end position="130"/>
    </location>
</feature>
<dbReference type="AlphaFoldDB" id="A0A0D7AE43"/>
<keyword evidence="4 10" id="KW-1133">Transmembrane helix</keyword>
<feature type="transmembrane region" description="Helical" evidence="10">
    <location>
        <begin position="204"/>
        <end position="230"/>
    </location>
</feature>
<evidence type="ECO:0000256" key="2">
    <source>
        <dbReference type="ARBA" id="ARBA00022679"/>
    </source>
</evidence>
<proteinExistence type="inferred from homology"/>
<dbReference type="GO" id="GO:0019706">
    <property type="term" value="F:protein-cysteine S-palmitoyltransferase activity"/>
    <property type="evidence" value="ECO:0007669"/>
    <property type="project" value="UniProtKB-EC"/>
</dbReference>
<dbReference type="OrthoDB" id="302728at2759"/>
<evidence type="ECO:0000256" key="1">
    <source>
        <dbReference type="ARBA" id="ARBA00004141"/>
    </source>
</evidence>
<feature type="domain" description="Palmitoyltransferase DHHC" evidence="11">
    <location>
        <begin position="74"/>
        <end position="239"/>
    </location>
</feature>
<dbReference type="Pfam" id="PF01529">
    <property type="entry name" value="DHHC"/>
    <property type="match status" value="1"/>
</dbReference>
<dbReference type="Proteomes" id="UP000054144">
    <property type="component" value="Unassembled WGS sequence"/>
</dbReference>
<keyword evidence="5 10" id="KW-0472">Membrane</keyword>
<dbReference type="PANTHER" id="PTHR12246">
    <property type="entry name" value="PALMITOYLTRANSFERASE ZDHHC16"/>
    <property type="match status" value="1"/>
</dbReference>
<keyword evidence="2 10" id="KW-0808">Transferase</keyword>
<keyword evidence="3 10" id="KW-0812">Transmembrane</keyword>
<evidence type="ECO:0000256" key="3">
    <source>
        <dbReference type="ARBA" id="ARBA00022692"/>
    </source>
</evidence>
<keyword evidence="6" id="KW-0564">Palmitate</keyword>
<evidence type="ECO:0000256" key="10">
    <source>
        <dbReference type="RuleBase" id="RU079119"/>
    </source>
</evidence>
<name>A0A0D7AE43_9AGAR</name>
<reference evidence="12 13" key="1">
    <citation type="journal article" date="2015" name="Fungal Genet. Biol.">
        <title>Evolution of novel wood decay mechanisms in Agaricales revealed by the genome sequences of Fistulina hepatica and Cylindrobasidium torrendii.</title>
        <authorList>
            <person name="Floudas D."/>
            <person name="Held B.W."/>
            <person name="Riley R."/>
            <person name="Nagy L.G."/>
            <person name="Koehler G."/>
            <person name="Ransdell A.S."/>
            <person name="Younus H."/>
            <person name="Chow J."/>
            <person name="Chiniquy J."/>
            <person name="Lipzen A."/>
            <person name="Tritt A."/>
            <person name="Sun H."/>
            <person name="Haridas S."/>
            <person name="LaButti K."/>
            <person name="Ohm R.A."/>
            <person name="Kues U."/>
            <person name="Blanchette R.A."/>
            <person name="Grigoriev I.V."/>
            <person name="Minto R.E."/>
            <person name="Hibbett D.S."/>
        </authorList>
    </citation>
    <scope>NUCLEOTIDE SEQUENCE [LARGE SCALE GENOMIC DNA]</scope>
    <source>
        <strain evidence="12 13">ATCC 64428</strain>
    </source>
</reference>
<protein>
    <recommendedName>
        <fullName evidence="10">Palmitoyltransferase</fullName>
        <ecNumber evidence="10">2.3.1.225</ecNumber>
    </recommendedName>
</protein>
<dbReference type="GO" id="GO:0016020">
    <property type="term" value="C:membrane"/>
    <property type="evidence" value="ECO:0007669"/>
    <property type="project" value="UniProtKB-SubCell"/>
</dbReference>
<keyword evidence="8 10" id="KW-0012">Acyltransferase</keyword>
<evidence type="ECO:0000256" key="8">
    <source>
        <dbReference type="ARBA" id="ARBA00023315"/>
    </source>
</evidence>
<gene>
    <name evidence="12" type="ORF">FISHEDRAFT_65864</name>
</gene>
<evidence type="ECO:0000256" key="4">
    <source>
        <dbReference type="ARBA" id="ARBA00022989"/>
    </source>
</evidence>
<dbReference type="PROSITE" id="PS50216">
    <property type="entry name" value="DHHC"/>
    <property type="match status" value="1"/>
</dbReference>
<dbReference type="InterPro" id="IPR001594">
    <property type="entry name" value="Palmitoyltrfase_DHHC"/>
</dbReference>
<accession>A0A0D7AE43</accession>
<organism evidence="12 13">
    <name type="scientific">Fistulina hepatica ATCC 64428</name>
    <dbReference type="NCBI Taxonomy" id="1128425"/>
    <lineage>
        <taxon>Eukaryota</taxon>
        <taxon>Fungi</taxon>
        <taxon>Dikarya</taxon>
        <taxon>Basidiomycota</taxon>
        <taxon>Agaricomycotina</taxon>
        <taxon>Agaricomycetes</taxon>
        <taxon>Agaricomycetidae</taxon>
        <taxon>Agaricales</taxon>
        <taxon>Fistulinaceae</taxon>
        <taxon>Fistulina</taxon>
    </lineage>
</organism>
<evidence type="ECO:0000259" key="11">
    <source>
        <dbReference type="Pfam" id="PF01529"/>
    </source>
</evidence>
<evidence type="ECO:0000256" key="9">
    <source>
        <dbReference type="ARBA" id="ARBA00048048"/>
    </source>
</evidence>
<comment type="subcellular location">
    <subcellularLocation>
        <location evidence="1">Membrane</location>
        <topology evidence="1">Multi-pass membrane protein</topology>
    </subcellularLocation>
</comment>
<sequence>MKESLSWEVPFYIISVTLLCGIIMALFTTLSAGKYTHNVRKYPLPTKQFLTEPYVCINEAGDLATCGKDRCQGAWKPPGAHHCSMCGTCRLEFDHHCPWVRNCITSTKMRAFLALLCLVPVIVALCLFPVTDRLWSHVRAALTASRADPWTNEHWWSWFGSWIFIGGPIGRWVVGTVLGFRVLKQQRPAQSYPGIVIEYPHLRIVAAAWVAAVLSLICLGLMFVTLRYVLRGQTTLEALRPYVSKRKTCGDDDDDSTKSDNRQLWVCIPGPKPGEFRVHAVAAGERVYDLGSARANLSRTLFHSRQGEEYVWPELNPVMLERMQNVV</sequence>